<protein>
    <submittedName>
        <fullName evidence="1">Uncharacterized protein</fullName>
    </submittedName>
</protein>
<sequence>MASNGWNASLPVATFVKLYTNSGSGPATMNIAFCNTSTAETNGVRVAISSASDARGITSADYVEYNQTVNSGNVYERTGMVISPGESIYVFDQFGVCSARVHGFEGN</sequence>
<dbReference type="RefSeq" id="WP_124306903.1">
    <property type="nucleotide sequence ID" value="NZ_BDEV01000077.1"/>
</dbReference>
<evidence type="ECO:0000313" key="2">
    <source>
        <dbReference type="Proteomes" id="UP000287385"/>
    </source>
</evidence>
<proteinExistence type="predicted"/>
<comment type="caution">
    <text evidence="1">The sequence shown here is derived from an EMBL/GenBank/DDBJ whole genome shotgun (WGS) entry which is preliminary data.</text>
</comment>
<organism evidence="1 2">
    <name type="scientific">Acetobacter pasteurianus NBRC 3278</name>
    <dbReference type="NCBI Taxonomy" id="1226660"/>
    <lineage>
        <taxon>Bacteria</taxon>
        <taxon>Pseudomonadati</taxon>
        <taxon>Pseudomonadota</taxon>
        <taxon>Alphaproteobacteria</taxon>
        <taxon>Acetobacterales</taxon>
        <taxon>Acetobacteraceae</taxon>
        <taxon>Acetobacter</taxon>
    </lineage>
</organism>
<evidence type="ECO:0000313" key="1">
    <source>
        <dbReference type="EMBL" id="GCD62859.1"/>
    </source>
</evidence>
<accession>A0A401X598</accession>
<reference evidence="1 2" key="1">
    <citation type="submission" date="2016-06" db="EMBL/GenBank/DDBJ databases">
        <title>Acetobacter pasteurianus NBRC 3278 whole genome sequencing project.</title>
        <authorList>
            <person name="Matsutani M."/>
            <person name="Shiwa Y."/>
            <person name="Okamoto-Kainuma A."/>
            <person name="Ishikawa M."/>
            <person name="Koizumi Y."/>
            <person name="Yoshikawa H."/>
            <person name="Yakushi T."/>
            <person name="Matsushita K."/>
        </authorList>
    </citation>
    <scope>NUCLEOTIDE SEQUENCE [LARGE SCALE GENOMIC DNA]</scope>
    <source>
        <strain evidence="1 2">NBRC 3278</strain>
    </source>
</reference>
<name>A0A401X598_ACEPA</name>
<dbReference type="Proteomes" id="UP000287385">
    <property type="component" value="Unassembled WGS sequence"/>
</dbReference>
<keyword evidence="2" id="KW-1185">Reference proteome</keyword>
<dbReference type="AlphaFoldDB" id="A0A401X598"/>
<dbReference type="EMBL" id="BDEV01000077">
    <property type="protein sequence ID" value="GCD62859.1"/>
    <property type="molecule type" value="Genomic_DNA"/>
</dbReference>
<gene>
    <name evidence="1" type="ORF">NBRC3278_1952</name>
</gene>